<dbReference type="SUPFAM" id="SSF55166">
    <property type="entry name" value="Hedgehog/DD-peptidase"/>
    <property type="match status" value="1"/>
</dbReference>
<comment type="catalytic activity">
    <reaction evidence="1">
        <text>D-alanyl-D-alanine + H2O = 2 D-alanine</text>
        <dbReference type="Rhea" id="RHEA:20661"/>
        <dbReference type="ChEBI" id="CHEBI:15377"/>
        <dbReference type="ChEBI" id="CHEBI:57416"/>
        <dbReference type="ChEBI" id="CHEBI:57822"/>
        <dbReference type="EC" id="3.4.13.22"/>
    </reaction>
</comment>
<dbReference type="CDD" id="cd14840">
    <property type="entry name" value="D-Ala-D-Ala_dipeptidase_Aad"/>
    <property type="match status" value="1"/>
</dbReference>
<dbReference type="GO" id="GO:0008237">
    <property type="term" value="F:metallopeptidase activity"/>
    <property type="evidence" value="ECO:0007669"/>
    <property type="project" value="UniProtKB-KW"/>
</dbReference>
<dbReference type="EMBL" id="AP012492">
    <property type="protein sequence ID" value="BAM32770.1"/>
    <property type="molecule type" value="Genomic_DNA"/>
</dbReference>
<dbReference type="GO" id="GO:0160237">
    <property type="term" value="F:D-Ala-D-Ala dipeptidase activity"/>
    <property type="evidence" value="ECO:0007669"/>
    <property type="project" value="UniProtKB-EC"/>
</dbReference>
<dbReference type="AlphaFoldDB" id="A0AAI8MNH6"/>
<dbReference type="PANTHER" id="PTHR43126">
    <property type="entry name" value="D-ALANYL-D-ALANINE DIPEPTIDASE"/>
    <property type="match status" value="1"/>
</dbReference>
<dbReference type="GO" id="GO:0071555">
    <property type="term" value="P:cell wall organization"/>
    <property type="evidence" value="ECO:0007669"/>
    <property type="project" value="UniProtKB-KW"/>
</dbReference>
<proteinExistence type="predicted"/>
<sequence>MQRNKISKDKMKRIVVICCVLVCEIFANPIYPNLFQAQSSNFIHDLRYGTIDNFMGVNLYEHFGLDKCFLHNDLSERAKMLSEIASRERVKIVFFDCFRPHSAQIKAREKISDERFVANPYKNGSNHSRAIALDVGLANENGEILAMPSEFDEFSQKAFSDYKCPKADSQKCANRERLKAIMKEAGFRGIKSEWWHYEADFSQDSPPLNKTQIREKYPILDLP</sequence>
<dbReference type="EC" id="3.4.13.22" evidence="9"/>
<evidence type="ECO:0000313" key="10">
    <source>
        <dbReference type="Proteomes" id="UP000006036"/>
    </source>
</evidence>
<keyword evidence="6 9" id="KW-0224">Dipeptidase</keyword>
<accession>A0AAI8MNH6</accession>
<dbReference type="GO" id="GO:0006508">
    <property type="term" value="P:proteolysis"/>
    <property type="evidence" value="ECO:0007669"/>
    <property type="project" value="UniProtKB-KW"/>
</dbReference>
<evidence type="ECO:0000256" key="2">
    <source>
        <dbReference type="ARBA" id="ARBA00022670"/>
    </source>
</evidence>
<evidence type="ECO:0000256" key="3">
    <source>
        <dbReference type="ARBA" id="ARBA00022723"/>
    </source>
</evidence>
<evidence type="ECO:0000313" key="9">
    <source>
        <dbReference type="EMBL" id="BAM32770.1"/>
    </source>
</evidence>
<dbReference type="GO" id="GO:0046872">
    <property type="term" value="F:metal ion binding"/>
    <property type="evidence" value="ECO:0007669"/>
    <property type="project" value="UniProtKB-KW"/>
</dbReference>
<dbReference type="PANTHER" id="PTHR43126:SF1">
    <property type="entry name" value="D-ALANYL-D-ALANINE DIPEPTIDASE"/>
    <property type="match status" value="1"/>
</dbReference>
<evidence type="ECO:0000256" key="1">
    <source>
        <dbReference type="ARBA" id="ARBA00001362"/>
    </source>
</evidence>
<keyword evidence="3" id="KW-0479">Metal-binding</keyword>
<keyword evidence="8" id="KW-0961">Cell wall biogenesis/degradation</keyword>
<dbReference type="Pfam" id="PF01427">
    <property type="entry name" value="Peptidase_M15"/>
    <property type="match status" value="1"/>
</dbReference>
<organism evidence="9 10">
    <name type="scientific">Helicobacter cinaedi CCUG 18818 = ATCC BAA-847</name>
    <dbReference type="NCBI Taxonomy" id="537971"/>
    <lineage>
        <taxon>Bacteria</taxon>
        <taxon>Pseudomonadati</taxon>
        <taxon>Campylobacterota</taxon>
        <taxon>Epsilonproteobacteria</taxon>
        <taxon>Campylobacterales</taxon>
        <taxon>Helicobacteraceae</taxon>
        <taxon>Helicobacter</taxon>
    </lineage>
</organism>
<evidence type="ECO:0000256" key="7">
    <source>
        <dbReference type="ARBA" id="ARBA00023049"/>
    </source>
</evidence>
<dbReference type="KEGG" id="hcb:HCBAA847_1540"/>
<keyword evidence="2" id="KW-0645">Protease</keyword>
<evidence type="ECO:0000256" key="4">
    <source>
        <dbReference type="ARBA" id="ARBA00022801"/>
    </source>
</evidence>
<evidence type="ECO:0000256" key="5">
    <source>
        <dbReference type="ARBA" id="ARBA00022833"/>
    </source>
</evidence>
<dbReference type="Proteomes" id="UP000006036">
    <property type="component" value="Chromosome 1"/>
</dbReference>
<dbReference type="InterPro" id="IPR009045">
    <property type="entry name" value="Zn_M74/Hedgehog-like"/>
</dbReference>
<evidence type="ECO:0000256" key="8">
    <source>
        <dbReference type="ARBA" id="ARBA00023316"/>
    </source>
</evidence>
<reference evidence="9 10" key="1">
    <citation type="journal article" date="2012" name="J. Bacteriol.">
        <title>Complete Genome Sequence of Helicobacter cinaedi Type Strain ATCC BAA-847.</title>
        <authorList>
            <person name="Miyoshi-Akiyama T."/>
            <person name="Takeshita N."/>
            <person name="Ohmagari N."/>
            <person name="Kirikae T."/>
        </authorList>
    </citation>
    <scope>NUCLEOTIDE SEQUENCE [LARGE SCALE GENOMIC DNA]</scope>
    <source>
        <strain evidence="9 10">ATCC BAA-847</strain>
    </source>
</reference>
<keyword evidence="7" id="KW-0482">Metalloprotease</keyword>
<evidence type="ECO:0000256" key="6">
    <source>
        <dbReference type="ARBA" id="ARBA00022997"/>
    </source>
</evidence>
<keyword evidence="5" id="KW-0862">Zinc</keyword>
<dbReference type="Gene3D" id="3.30.1380.10">
    <property type="match status" value="1"/>
</dbReference>
<gene>
    <name evidence="9" type="ORF">HCBAA847_1540</name>
</gene>
<dbReference type="InterPro" id="IPR000755">
    <property type="entry name" value="A_A_dipeptidase"/>
</dbReference>
<keyword evidence="4 9" id="KW-0378">Hydrolase</keyword>
<name>A0AAI8MNH6_9HELI</name>
<protein>
    <submittedName>
        <fullName evidence="9">D-alanyl-D-alanine dipeptidase</fullName>
        <ecNumber evidence="9">3.4.13.22</ecNumber>
    </submittedName>
</protein>